<protein>
    <submittedName>
        <fullName evidence="1">DUF2612 domain-containing protein</fullName>
    </submittedName>
</protein>
<dbReference type="Proteomes" id="UP000321307">
    <property type="component" value="Unassembled WGS sequence"/>
</dbReference>
<evidence type="ECO:0000313" key="1">
    <source>
        <dbReference type="EMBL" id="TXE22164.1"/>
    </source>
</evidence>
<dbReference type="InterPro" id="IPR021283">
    <property type="entry name" value="Phage_Wedge1"/>
</dbReference>
<dbReference type="EMBL" id="VOUP01000056">
    <property type="protein sequence ID" value="TXE22164.1"/>
    <property type="molecule type" value="Genomic_DNA"/>
</dbReference>
<proteinExistence type="predicted"/>
<comment type="caution">
    <text evidence="1">The sequence shown here is derived from an EMBL/GenBank/DDBJ whole genome shotgun (WGS) entry which is preliminary data.</text>
</comment>
<dbReference type="AlphaFoldDB" id="A0A9X9G062"/>
<organism evidence="1 2">
    <name type="scientific">Serratia ureilytica</name>
    <dbReference type="NCBI Taxonomy" id="300181"/>
    <lineage>
        <taxon>Bacteria</taxon>
        <taxon>Pseudomonadati</taxon>
        <taxon>Pseudomonadota</taxon>
        <taxon>Gammaproteobacteria</taxon>
        <taxon>Enterobacterales</taxon>
        <taxon>Yersiniaceae</taxon>
        <taxon>Serratia</taxon>
    </lineage>
</organism>
<dbReference type="RefSeq" id="WP_147839281.1">
    <property type="nucleotide sequence ID" value="NZ_VOUP01000056.1"/>
</dbReference>
<evidence type="ECO:0000313" key="2">
    <source>
        <dbReference type="Proteomes" id="UP000321307"/>
    </source>
</evidence>
<name>A0A9X9G062_9GAMM</name>
<accession>A0A9X9G062</accession>
<reference evidence="1 2" key="1">
    <citation type="submission" date="2019-07" db="EMBL/GenBank/DDBJ databases">
        <title>Serratia strains were isolated from fresh produce.</title>
        <authorList>
            <person name="Cho G.-S."/>
            <person name="Stein M."/>
            <person name="Lee W."/>
            <person name="Suh S.H."/>
            <person name="Franz C.M.A.P."/>
        </authorList>
    </citation>
    <scope>NUCLEOTIDE SEQUENCE [LARGE SCALE GENOMIC DNA]</scope>
    <source>
        <strain evidence="1 2">S17</strain>
    </source>
</reference>
<dbReference type="Pfam" id="PF11041">
    <property type="entry name" value="Phage_Wedge1"/>
    <property type="match status" value="1"/>
</dbReference>
<sequence length="197" mass="21766">MADNPYLKRITSWHNDKPRFVATVDVLTQAFIDSQSTLAGMPADFDLDTAEGVQLDTVGLWVGIGRVVNSEDEGVITMDDDTYRMVLRTKIQANHWDGTMEQLPAIYAGLSPSLGATIFAVDNFDMTMDIFISGTRLSPLMRSIIAMGLLDIKPEGVRVSNHIISSDTGKLFGFDIDNDFIAGFDTSVWGEDLHEQE</sequence>
<gene>
    <name evidence="1" type="ORF">FOT63_25620</name>
</gene>